<dbReference type="RefSeq" id="WP_169624466.1">
    <property type="nucleotide sequence ID" value="NZ_JABBNT010000002.1"/>
</dbReference>
<keyword evidence="2" id="KW-1185">Reference proteome</keyword>
<dbReference type="AlphaFoldDB" id="A0A7Y0DYY0"/>
<evidence type="ECO:0000313" key="1">
    <source>
        <dbReference type="EMBL" id="NMM44162.1"/>
    </source>
</evidence>
<name>A0A7Y0DYY0_9PROT</name>
<evidence type="ECO:0000313" key="2">
    <source>
        <dbReference type="Proteomes" id="UP000539372"/>
    </source>
</evidence>
<comment type="caution">
    <text evidence="1">The sequence shown here is derived from an EMBL/GenBank/DDBJ whole genome shotgun (WGS) entry which is preliminary data.</text>
</comment>
<organism evidence="1 2">
    <name type="scientific">Pacificispira spongiicola</name>
    <dbReference type="NCBI Taxonomy" id="2729598"/>
    <lineage>
        <taxon>Bacteria</taxon>
        <taxon>Pseudomonadati</taxon>
        <taxon>Pseudomonadota</taxon>
        <taxon>Alphaproteobacteria</taxon>
        <taxon>Rhodospirillales</taxon>
        <taxon>Rhodospirillaceae</taxon>
        <taxon>Pacificispira</taxon>
    </lineage>
</organism>
<accession>A0A7Y0DYY0</accession>
<proteinExistence type="predicted"/>
<gene>
    <name evidence="1" type="ORF">HH303_06720</name>
</gene>
<reference evidence="1 2" key="1">
    <citation type="submission" date="2020-04" db="EMBL/GenBank/DDBJ databases">
        <title>Rhodospirillaceae bacterium KN72 isolated from deep sea.</title>
        <authorList>
            <person name="Zhang D.-C."/>
        </authorList>
    </citation>
    <scope>NUCLEOTIDE SEQUENCE [LARGE SCALE GENOMIC DNA]</scope>
    <source>
        <strain evidence="1 2">KN72</strain>
    </source>
</reference>
<dbReference type="EMBL" id="JABBNT010000002">
    <property type="protein sequence ID" value="NMM44162.1"/>
    <property type="molecule type" value="Genomic_DNA"/>
</dbReference>
<dbReference type="Proteomes" id="UP000539372">
    <property type="component" value="Unassembled WGS sequence"/>
</dbReference>
<sequence length="404" mass="43421">MRIGAAPIALILFTAALGALSPRGPIATVFVSSAWAQAAQEAPFLVLRIQSEMGFRLQDRKAGLGGAVYVLNRAQPRADTRTQSVQVAYDARNRPTLLRLTQRIDSNTAGQAFIDAARQSIARVQPKGIDAPVDLIKQALAEKPSQPIALPLSGGRSGSVSYLADRNIAVLDIPIAVADARALDEQDLRDRLSDATLTFEETEAGDGATVGEHRRYHGPDGRFGGGAVKGVTIESGSWSLDPNGLYCIDSAPTGDTSCGALYEIDGDGLYLAIRDGETTTVNRVSVQHGNPGDFATPRRADAVPQAVAEMIVRGQTEDRRYPNGGRASLYMMRDGTFRGIRDGEPSDGTWTILKDGRRCLTETETGESECLFLSETDGGTFRLFDLDRSLRGEAVYRDGNPEGY</sequence>
<protein>
    <submittedName>
        <fullName evidence="1">Uncharacterized protein</fullName>
    </submittedName>
</protein>